<feature type="region of interest" description="Disordered" evidence="2">
    <location>
        <begin position="348"/>
        <end position="415"/>
    </location>
</feature>
<evidence type="ECO:0000256" key="1">
    <source>
        <dbReference type="SAM" id="Coils"/>
    </source>
</evidence>
<keyword evidence="1" id="KW-0175">Coiled coil</keyword>
<organism evidence="4 5">
    <name type="scientific">Anaerovirgula multivorans</name>
    <dbReference type="NCBI Taxonomy" id="312168"/>
    <lineage>
        <taxon>Bacteria</taxon>
        <taxon>Bacillati</taxon>
        <taxon>Bacillota</taxon>
        <taxon>Clostridia</taxon>
        <taxon>Peptostreptococcales</taxon>
        <taxon>Natronincolaceae</taxon>
        <taxon>Anaerovirgula</taxon>
    </lineage>
</organism>
<evidence type="ECO:0000313" key="5">
    <source>
        <dbReference type="Proteomes" id="UP000198304"/>
    </source>
</evidence>
<dbReference type="AlphaFoldDB" id="A0A239C8D8"/>
<gene>
    <name evidence="4" type="ORF">SAMN05446037_100569</name>
</gene>
<accession>A0A239C8D8</accession>
<feature type="compositionally biased region" description="Basic and acidic residues" evidence="2">
    <location>
        <begin position="376"/>
        <end position="388"/>
    </location>
</feature>
<evidence type="ECO:0000313" key="4">
    <source>
        <dbReference type="EMBL" id="SNS16497.1"/>
    </source>
</evidence>
<dbReference type="Proteomes" id="UP000198304">
    <property type="component" value="Unassembled WGS sequence"/>
</dbReference>
<reference evidence="5" key="1">
    <citation type="submission" date="2017-06" db="EMBL/GenBank/DDBJ databases">
        <authorList>
            <person name="Varghese N."/>
            <person name="Submissions S."/>
        </authorList>
    </citation>
    <scope>NUCLEOTIDE SEQUENCE [LARGE SCALE GENOMIC DNA]</scope>
    <source>
        <strain evidence="5">SCA</strain>
    </source>
</reference>
<evidence type="ECO:0000256" key="3">
    <source>
        <dbReference type="SAM" id="Phobius"/>
    </source>
</evidence>
<proteinExistence type="predicted"/>
<feature type="transmembrane region" description="Helical" evidence="3">
    <location>
        <begin position="26"/>
        <end position="50"/>
    </location>
</feature>
<sequence length="468" mass="54079">MDEKNINDALYELRKKYWIQRFLKSIAYGICCFGVTMLLLIVISHFHMIMNIRDKGLGLMAVYLFIALVMGLVKRPTIKETARLGDAMDFRERFGTYIQHKEREDTVWYCFLEETGKVLKIIKPHKRFRIRFYKKQFFLGMMSFCIAILLLYLPTTSREAAHERERINQEIKKEVTALEEMMKILEENEITLGEEEKNEAIEAVQVLKKELNRAYQYNEAAWEIQKTQEILEGIYGKSFSNKEANSFSREISNLAGKENSSKGIDKEGTGHEEENMLEHFSDPQQRERLWDDMDVKTKELEEMKQRMLSKAEEGLESKSGEDVIENFAQGTTETLERAEATRQLGEERLEGGFGEENSQENSGIGGSTTGKQSDTGFKEEGSIGKEGEDSPMEEAFVEAAFSGQESEKGNFQRRGIEETIGIEGIEESRSAYYREFVENPMGYLDRYKVSAANRRLVINYFKELEVEN</sequence>
<keyword evidence="5" id="KW-1185">Reference proteome</keyword>
<name>A0A239C8D8_9FIRM</name>
<dbReference type="EMBL" id="FZOJ01000005">
    <property type="protein sequence ID" value="SNS16497.1"/>
    <property type="molecule type" value="Genomic_DNA"/>
</dbReference>
<keyword evidence="3" id="KW-1133">Transmembrane helix</keyword>
<feature type="compositionally biased region" description="Basic and acidic residues" evidence="2">
    <location>
        <begin position="405"/>
        <end position="415"/>
    </location>
</feature>
<dbReference type="RefSeq" id="WP_089282117.1">
    <property type="nucleotide sequence ID" value="NZ_FZOJ01000005.1"/>
</dbReference>
<protein>
    <submittedName>
        <fullName evidence="4">Uncharacterized protein</fullName>
    </submittedName>
</protein>
<dbReference type="OrthoDB" id="1715639at2"/>
<feature type="transmembrane region" description="Helical" evidence="3">
    <location>
        <begin position="56"/>
        <end position="73"/>
    </location>
</feature>
<feature type="coiled-coil region" evidence="1">
    <location>
        <begin position="168"/>
        <end position="198"/>
    </location>
</feature>
<evidence type="ECO:0000256" key="2">
    <source>
        <dbReference type="SAM" id="MobiDB-lite"/>
    </source>
</evidence>
<keyword evidence="3" id="KW-0472">Membrane</keyword>
<keyword evidence="3" id="KW-0812">Transmembrane</keyword>
<feature type="transmembrane region" description="Helical" evidence="3">
    <location>
        <begin position="137"/>
        <end position="154"/>
    </location>
</feature>